<sequence>MYNNHDTFGLSTRCPVPEKDLLAIKAGEGRCSLFFCRMHAYDYIKSMPSDHKNKKRNYLFIKY</sequence>
<evidence type="ECO:0000313" key="2">
    <source>
        <dbReference type="Proteomes" id="UP001500582"/>
    </source>
</evidence>
<reference evidence="2" key="1">
    <citation type="journal article" date="2019" name="Int. J. Syst. Evol. Microbiol.">
        <title>The Global Catalogue of Microorganisms (GCM) 10K type strain sequencing project: providing services to taxonomists for standard genome sequencing and annotation.</title>
        <authorList>
            <consortium name="The Broad Institute Genomics Platform"/>
            <consortium name="The Broad Institute Genome Sequencing Center for Infectious Disease"/>
            <person name="Wu L."/>
            <person name="Ma J."/>
        </authorList>
    </citation>
    <scope>NUCLEOTIDE SEQUENCE [LARGE SCALE GENOMIC DNA]</scope>
    <source>
        <strain evidence="2">JCM 17705</strain>
    </source>
</reference>
<name>A0ABP8FP45_9SPHI</name>
<dbReference type="Proteomes" id="UP001500582">
    <property type="component" value="Unassembled WGS sequence"/>
</dbReference>
<keyword evidence="2" id="KW-1185">Reference proteome</keyword>
<accession>A0ABP8FP45</accession>
<evidence type="ECO:0008006" key="3">
    <source>
        <dbReference type="Google" id="ProtNLM"/>
    </source>
</evidence>
<dbReference type="InterPro" id="IPR035896">
    <property type="entry name" value="AN1-like_Znf"/>
</dbReference>
<gene>
    <name evidence="1" type="ORF">GCM10023149_01630</name>
</gene>
<proteinExistence type="predicted"/>
<comment type="caution">
    <text evidence="1">The sequence shown here is derived from an EMBL/GenBank/DDBJ whole genome shotgun (WGS) entry which is preliminary data.</text>
</comment>
<dbReference type="EMBL" id="BAABFT010000001">
    <property type="protein sequence ID" value="GAA4307932.1"/>
    <property type="molecule type" value="Genomic_DNA"/>
</dbReference>
<protein>
    <recommendedName>
        <fullName evidence="3">GcrA cell cycle regulator</fullName>
    </recommendedName>
</protein>
<organism evidence="1 2">
    <name type="scientific">Mucilaginibacter gynuensis</name>
    <dbReference type="NCBI Taxonomy" id="1302236"/>
    <lineage>
        <taxon>Bacteria</taxon>
        <taxon>Pseudomonadati</taxon>
        <taxon>Bacteroidota</taxon>
        <taxon>Sphingobacteriia</taxon>
        <taxon>Sphingobacteriales</taxon>
        <taxon>Sphingobacteriaceae</taxon>
        <taxon>Mucilaginibacter</taxon>
    </lineage>
</organism>
<evidence type="ECO:0000313" key="1">
    <source>
        <dbReference type="EMBL" id="GAA4307932.1"/>
    </source>
</evidence>
<dbReference type="SUPFAM" id="SSF118310">
    <property type="entry name" value="AN1-like Zinc finger"/>
    <property type="match status" value="1"/>
</dbReference>